<comment type="caution">
    <text evidence="2">The sequence shown here is derived from an EMBL/GenBank/DDBJ whole genome shotgun (WGS) entry which is preliminary data.</text>
</comment>
<feature type="transmembrane region" description="Helical" evidence="1">
    <location>
        <begin position="128"/>
        <end position="147"/>
    </location>
</feature>
<dbReference type="EMBL" id="JNBR01000840">
    <property type="protein sequence ID" value="OQR89373.1"/>
    <property type="molecule type" value="Genomic_DNA"/>
</dbReference>
<keyword evidence="1" id="KW-1133">Transmembrane helix</keyword>
<proteinExistence type="predicted"/>
<sequence>MTIKLYQLVLFGSPQFYSFPWKPLLNAAIGDSYSVARAHFTPHHATRANLALHFLCMVVQLTGNFCLLALLDATLSDGRPLSLATALLWSLHLLLGATTVPVSCNMSAVASILIAYATAPTLLEVPTVLTLVPVVAFCVVALAYGFLSSGTLTAAAAAQATGLLVFLHGFWWCLDAVERSVEDVYGWNVLFFTVLVALALLKNPAVPTVVFGSVIGRSVAVWTRQPLLFYYCYGYFGALMQGIAHRITKEQATLLALEQETSNDKVRYEFAHVTYFPTLVFESIFEAIQRPESKRS</sequence>
<organism evidence="2 3">
    <name type="scientific">Achlya hypogyna</name>
    <name type="common">Oomycete</name>
    <name type="synonym">Protoachlya hypogyna</name>
    <dbReference type="NCBI Taxonomy" id="1202772"/>
    <lineage>
        <taxon>Eukaryota</taxon>
        <taxon>Sar</taxon>
        <taxon>Stramenopiles</taxon>
        <taxon>Oomycota</taxon>
        <taxon>Saprolegniomycetes</taxon>
        <taxon>Saprolegniales</taxon>
        <taxon>Achlyaceae</taxon>
        <taxon>Achlya</taxon>
    </lineage>
</organism>
<protein>
    <submittedName>
        <fullName evidence="2">Uncharacterized protein</fullName>
    </submittedName>
</protein>
<evidence type="ECO:0000313" key="3">
    <source>
        <dbReference type="Proteomes" id="UP000243579"/>
    </source>
</evidence>
<evidence type="ECO:0000313" key="2">
    <source>
        <dbReference type="EMBL" id="OQR89373.1"/>
    </source>
</evidence>
<keyword evidence="1" id="KW-0472">Membrane</keyword>
<feature type="transmembrane region" description="Helical" evidence="1">
    <location>
        <begin position="50"/>
        <end position="71"/>
    </location>
</feature>
<reference evidence="2 3" key="1">
    <citation type="journal article" date="2014" name="Genome Biol. Evol.">
        <title>The secreted proteins of Achlya hypogyna and Thraustotheca clavata identify the ancestral oomycete secretome and reveal gene acquisitions by horizontal gene transfer.</title>
        <authorList>
            <person name="Misner I."/>
            <person name="Blouin N."/>
            <person name="Leonard G."/>
            <person name="Richards T.A."/>
            <person name="Lane C.E."/>
        </authorList>
    </citation>
    <scope>NUCLEOTIDE SEQUENCE [LARGE SCALE GENOMIC DNA]</scope>
    <source>
        <strain evidence="2 3">ATCC 48635</strain>
    </source>
</reference>
<dbReference type="Proteomes" id="UP000243579">
    <property type="component" value="Unassembled WGS sequence"/>
</dbReference>
<gene>
    <name evidence="2" type="ORF">ACHHYP_06317</name>
</gene>
<name>A0A1V9YUX1_ACHHY</name>
<keyword evidence="3" id="KW-1185">Reference proteome</keyword>
<dbReference type="AlphaFoldDB" id="A0A1V9YUX1"/>
<keyword evidence="1" id="KW-0812">Transmembrane</keyword>
<feature type="transmembrane region" description="Helical" evidence="1">
    <location>
        <begin position="184"/>
        <end position="201"/>
    </location>
</feature>
<evidence type="ECO:0000256" key="1">
    <source>
        <dbReference type="SAM" id="Phobius"/>
    </source>
</evidence>
<feature type="transmembrane region" description="Helical" evidence="1">
    <location>
        <begin position="154"/>
        <end position="172"/>
    </location>
</feature>
<feature type="transmembrane region" description="Helical" evidence="1">
    <location>
        <begin position="83"/>
        <end position="116"/>
    </location>
</feature>
<dbReference type="OrthoDB" id="64137at2759"/>
<accession>A0A1V9YUX1</accession>